<organism evidence="1 2">
    <name type="scientific">Gimesia alba</name>
    <dbReference type="NCBI Taxonomy" id="2527973"/>
    <lineage>
        <taxon>Bacteria</taxon>
        <taxon>Pseudomonadati</taxon>
        <taxon>Planctomycetota</taxon>
        <taxon>Planctomycetia</taxon>
        <taxon>Planctomycetales</taxon>
        <taxon>Planctomycetaceae</taxon>
        <taxon>Gimesia</taxon>
    </lineage>
</organism>
<dbReference type="Proteomes" id="UP000317171">
    <property type="component" value="Chromosome"/>
</dbReference>
<protein>
    <submittedName>
        <fullName evidence="1">Uncharacterized protein</fullName>
    </submittedName>
</protein>
<dbReference type="OrthoDB" id="189103at2"/>
<accession>A0A517RJR0</accession>
<evidence type="ECO:0000313" key="2">
    <source>
        <dbReference type="Proteomes" id="UP000317171"/>
    </source>
</evidence>
<dbReference type="KEGG" id="gaz:Pan241w_42210"/>
<gene>
    <name evidence="1" type="ORF">Pan241w_42210</name>
</gene>
<dbReference type="RefSeq" id="WP_145219304.1">
    <property type="nucleotide sequence ID" value="NZ_CP036269.1"/>
</dbReference>
<evidence type="ECO:0000313" key="1">
    <source>
        <dbReference type="EMBL" id="QDT44115.1"/>
    </source>
</evidence>
<keyword evidence="2" id="KW-1185">Reference proteome</keyword>
<dbReference type="AlphaFoldDB" id="A0A517RJR0"/>
<proteinExistence type="predicted"/>
<dbReference type="EMBL" id="CP036269">
    <property type="protein sequence ID" value="QDT44115.1"/>
    <property type="molecule type" value="Genomic_DNA"/>
</dbReference>
<name>A0A517RJR0_9PLAN</name>
<reference evidence="1 2" key="1">
    <citation type="submission" date="2019-02" db="EMBL/GenBank/DDBJ databases">
        <title>Deep-cultivation of Planctomycetes and their phenomic and genomic characterization uncovers novel biology.</title>
        <authorList>
            <person name="Wiegand S."/>
            <person name="Jogler M."/>
            <person name="Boedeker C."/>
            <person name="Pinto D."/>
            <person name="Vollmers J."/>
            <person name="Rivas-Marin E."/>
            <person name="Kohn T."/>
            <person name="Peeters S.H."/>
            <person name="Heuer A."/>
            <person name="Rast P."/>
            <person name="Oberbeckmann S."/>
            <person name="Bunk B."/>
            <person name="Jeske O."/>
            <person name="Meyerdierks A."/>
            <person name="Storesund J.E."/>
            <person name="Kallscheuer N."/>
            <person name="Luecker S."/>
            <person name="Lage O.M."/>
            <person name="Pohl T."/>
            <person name="Merkel B.J."/>
            <person name="Hornburger P."/>
            <person name="Mueller R.-W."/>
            <person name="Bruemmer F."/>
            <person name="Labrenz M."/>
            <person name="Spormann A.M."/>
            <person name="Op den Camp H."/>
            <person name="Overmann J."/>
            <person name="Amann R."/>
            <person name="Jetten M.S.M."/>
            <person name="Mascher T."/>
            <person name="Medema M.H."/>
            <person name="Devos D.P."/>
            <person name="Kaster A.-K."/>
            <person name="Ovreas L."/>
            <person name="Rohde M."/>
            <person name="Galperin M.Y."/>
            <person name="Jogler C."/>
        </authorList>
    </citation>
    <scope>NUCLEOTIDE SEQUENCE [LARGE SCALE GENOMIC DNA]</scope>
    <source>
        <strain evidence="1 2">Pan241w</strain>
    </source>
</reference>
<sequence>MVVPKQYHYVGPVEIKQRVLNSAVCPSVYSKQDLLQRLRELEFEFRPNQSLIVTYVIDTSGFLKITDRHNEHVICASGHNVFSAGEMTFGYHKQDCVIENITNQSTGYCPEPESWHAVQSALNHIGIEHPEYFEPAFHFRRCTHCGQTNLIKDNWFVCAVCENELPKDWNFDK</sequence>